<keyword evidence="2" id="KW-0732">Signal</keyword>
<reference evidence="3" key="1">
    <citation type="journal article" date="2020" name="Fungal Divers.">
        <title>Resolving the Mortierellaceae phylogeny through synthesis of multi-gene phylogenetics and phylogenomics.</title>
        <authorList>
            <person name="Vandepol N."/>
            <person name="Liber J."/>
            <person name="Desiro A."/>
            <person name="Na H."/>
            <person name="Kennedy M."/>
            <person name="Barry K."/>
            <person name="Grigoriev I.V."/>
            <person name="Miller A.N."/>
            <person name="O'Donnell K."/>
            <person name="Stajich J.E."/>
            <person name="Bonito G."/>
        </authorList>
    </citation>
    <scope>NUCLEOTIDE SEQUENCE</scope>
    <source>
        <strain evidence="3">NRRL 28262</strain>
    </source>
</reference>
<dbReference type="AlphaFoldDB" id="A0AAD4H960"/>
<feature type="region of interest" description="Disordered" evidence="1">
    <location>
        <begin position="58"/>
        <end position="77"/>
    </location>
</feature>
<feature type="non-terminal residue" evidence="3">
    <location>
        <position position="77"/>
    </location>
</feature>
<dbReference type="EMBL" id="JAAAIL010000340">
    <property type="protein sequence ID" value="KAG0276755.1"/>
    <property type="molecule type" value="Genomic_DNA"/>
</dbReference>
<feature type="chain" id="PRO_5041934285" evidence="2">
    <location>
        <begin position="22"/>
        <end position="77"/>
    </location>
</feature>
<evidence type="ECO:0000313" key="4">
    <source>
        <dbReference type="Proteomes" id="UP001194580"/>
    </source>
</evidence>
<feature type="signal peptide" evidence="2">
    <location>
        <begin position="1"/>
        <end position="21"/>
    </location>
</feature>
<evidence type="ECO:0000256" key="2">
    <source>
        <dbReference type="SAM" id="SignalP"/>
    </source>
</evidence>
<evidence type="ECO:0000313" key="3">
    <source>
        <dbReference type="EMBL" id="KAG0276755.1"/>
    </source>
</evidence>
<keyword evidence="4" id="KW-1185">Reference proteome</keyword>
<gene>
    <name evidence="3" type="ORF">BGZ95_007101</name>
</gene>
<protein>
    <submittedName>
        <fullName evidence="3">Uncharacterized protein</fullName>
    </submittedName>
</protein>
<proteinExistence type="predicted"/>
<evidence type="ECO:0000256" key="1">
    <source>
        <dbReference type="SAM" id="MobiDB-lite"/>
    </source>
</evidence>
<accession>A0AAD4H960</accession>
<feature type="compositionally biased region" description="Pro residues" evidence="1">
    <location>
        <begin position="68"/>
        <end position="77"/>
    </location>
</feature>
<comment type="caution">
    <text evidence="3">The sequence shown here is derived from an EMBL/GenBank/DDBJ whole genome shotgun (WGS) entry which is preliminary data.</text>
</comment>
<sequence>MKFFSSSSFTVLVLTLTAVKAQTAINIKDYPAINQVPPIDSPEVKAWLQEIGDLSGAPSIPLHKGEPPSCPNPPIPN</sequence>
<organism evidence="3 4">
    <name type="scientific">Linnemannia exigua</name>
    <dbReference type="NCBI Taxonomy" id="604196"/>
    <lineage>
        <taxon>Eukaryota</taxon>
        <taxon>Fungi</taxon>
        <taxon>Fungi incertae sedis</taxon>
        <taxon>Mucoromycota</taxon>
        <taxon>Mortierellomycotina</taxon>
        <taxon>Mortierellomycetes</taxon>
        <taxon>Mortierellales</taxon>
        <taxon>Mortierellaceae</taxon>
        <taxon>Linnemannia</taxon>
    </lineage>
</organism>
<name>A0AAD4H960_9FUNG</name>
<dbReference type="Proteomes" id="UP001194580">
    <property type="component" value="Unassembled WGS sequence"/>
</dbReference>